<feature type="non-terminal residue" evidence="1">
    <location>
        <position position="152"/>
    </location>
</feature>
<dbReference type="Proteomes" id="UP000054248">
    <property type="component" value="Unassembled WGS sequence"/>
</dbReference>
<evidence type="ECO:0000313" key="1">
    <source>
        <dbReference type="EMBL" id="KIO31913.1"/>
    </source>
</evidence>
<dbReference type="OrthoDB" id="2205812at2759"/>
<dbReference type="HOGENOM" id="CLU_077575_1_0_1"/>
<organism evidence="1 2">
    <name type="scientific">Tulasnella calospora MUT 4182</name>
    <dbReference type="NCBI Taxonomy" id="1051891"/>
    <lineage>
        <taxon>Eukaryota</taxon>
        <taxon>Fungi</taxon>
        <taxon>Dikarya</taxon>
        <taxon>Basidiomycota</taxon>
        <taxon>Agaricomycotina</taxon>
        <taxon>Agaricomycetes</taxon>
        <taxon>Cantharellales</taxon>
        <taxon>Tulasnellaceae</taxon>
        <taxon>Tulasnella</taxon>
    </lineage>
</organism>
<dbReference type="AlphaFoldDB" id="A0A0C3LDA9"/>
<name>A0A0C3LDA9_9AGAM</name>
<dbReference type="STRING" id="1051891.A0A0C3LDA9"/>
<gene>
    <name evidence="1" type="ORF">M407DRAFT_42709</name>
</gene>
<accession>A0A0C3LDA9</accession>
<reference evidence="2" key="2">
    <citation type="submission" date="2015-01" db="EMBL/GenBank/DDBJ databases">
        <title>Evolutionary Origins and Diversification of the Mycorrhizal Mutualists.</title>
        <authorList>
            <consortium name="DOE Joint Genome Institute"/>
            <consortium name="Mycorrhizal Genomics Consortium"/>
            <person name="Kohler A."/>
            <person name="Kuo A."/>
            <person name="Nagy L.G."/>
            <person name="Floudas D."/>
            <person name="Copeland A."/>
            <person name="Barry K.W."/>
            <person name="Cichocki N."/>
            <person name="Veneault-Fourrey C."/>
            <person name="LaButti K."/>
            <person name="Lindquist E.A."/>
            <person name="Lipzen A."/>
            <person name="Lundell T."/>
            <person name="Morin E."/>
            <person name="Murat C."/>
            <person name="Riley R."/>
            <person name="Ohm R."/>
            <person name="Sun H."/>
            <person name="Tunlid A."/>
            <person name="Henrissat B."/>
            <person name="Grigoriev I.V."/>
            <person name="Hibbett D.S."/>
            <person name="Martin F."/>
        </authorList>
    </citation>
    <scope>NUCLEOTIDE SEQUENCE [LARGE SCALE GENOMIC DNA]</scope>
    <source>
        <strain evidence="2">MUT 4182</strain>
    </source>
</reference>
<protein>
    <submittedName>
        <fullName evidence="1">Uncharacterized protein</fullName>
    </submittedName>
</protein>
<evidence type="ECO:0000313" key="2">
    <source>
        <dbReference type="Proteomes" id="UP000054248"/>
    </source>
</evidence>
<feature type="non-terminal residue" evidence="1">
    <location>
        <position position="1"/>
    </location>
</feature>
<proteinExistence type="predicted"/>
<sequence>ASTARFNQEKTEFLPLGSEEYKEAVVARRTLQPFRIRTAELLPRGARILKPGEPLRILGGFIGTELDQNEIWKGVTTNIEQLAWSKRRLTLKGRKLIVSFIIQSRAQYLMMTNDPPPSIVKRVEKATHKVMWGGKKRGLTTMPELYKSYDEG</sequence>
<keyword evidence="2" id="KW-1185">Reference proteome</keyword>
<reference evidence="1 2" key="1">
    <citation type="submission" date="2014-04" db="EMBL/GenBank/DDBJ databases">
        <authorList>
            <consortium name="DOE Joint Genome Institute"/>
            <person name="Kuo A."/>
            <person name="Girlanda M."/>
            <person name="Perotto S."/>
            <person name="Kohler A."/>
            <person name="Nagy L.G."/>
            <person name="Floudas D."/>
            <person name="Copeland A."/>
            <person name="Barry K.W."/>
            <person name="Cichocki N."/>
            <person name="Veneault-Fourrey C."/>
            <person name="LaButti K."/>
            <person name="Lindquist E.A."/>
            <person name="Lipzen A."/>
            <person name="Lundell T."/>
            <person name="Morin E."/>
            <person name="Murat C."/>
            <person name="Sun H."/>
            <person name="Tunlid A."/>
            <person name="Henrissat B."/>
            <person name="Grigoriev I.V."/>
            <person name="Hibbett D.S."/>
            <person name="Martin F."/>
            <person name="Nordberg H.P."/>
            <person name="Cantor M.N."/>
            <person name="Hua S.X."/>
        </authorList>
    </citation>
    <scope>NUCLEOTIDE SEQUENCE [LARGE SCALE GENOMIC DNA]</scope>
    <source>
        <strain evidence="1 2">MUT 4182</strain>
    </source>
</reference>
<dbReference type="EMBL" id="KN822959">
    <property type="protein sequence ID" value="KIO31913.1"/>
    <property type="molecule type" value="Genomic_DNA"/>
</dbReference>